<comment type="similarity">
    <text evidence="2 17">Belongs to the cation transport ATPase (P-type) (TC 3.A.3) family. Type IB subfamily.</text>
</comment>
<dbReference type="GO" id="GO:0005524">
    <property type="term" value="F:ATP binding"/>
    <property type="evidence" value="ECO:0007669"/>
    <property type="project" value="UniProtKB-UniRule"/>
</dbReference>
<dbReference type="Pfam" id="PF00122">
    <property type="entry name" value="E1-E2_ATPase"/>
    <property type="match status" value="1"/>
</dbReference>
<feature type="transmembrane region" description="Helical" evidence="17">
    <location>
        <begin position="128"/>
        <end position="145"/>
    </location>
</feature>
<protein>
    <recommendedName>
        <fullName evidence="3">P-type Cu(+) transporter</fullName>
        <ecNumber evidence="3">7.2.2.8</ecNumber>
    </recommendedName>
</protein>
<dbReference type="PRINTS" id="PR00119">
    <property type="entry name" value="CATATPASE"/>
</dbReference>
<dbReference type="InterPro" id="IPR023299">
    <property type="entry name" value="ATPase_P-typ_cyto_dom_N"/>
</dbReference>
<evidence type="ECO:0000256" key="7">
    <source>
        <dbReference type="ARBA" id="ARBA00022723"/>
    </source>
</evidence>
<dbReference type="PROSITE" id="PS50846">
    <property type="entry name" value="HMA_2"/>
    <property type="match status" value="1"/>
</dbReference>
<feature type="transmembrane region" description="Helical" evidence="17">
    <location>
        <begin position="166"/>
        <end position="183"/>
    </location>
</feature>
<reference evidence="19 21" key="1">
    <citation type="journal article" date="2014" name="Genome Announc.">
        <title>Draft Genome Sequences of Streptococcus bovis Strains ATCC 33317 and JB1.</title>
        <authorList>
            <person name="Benahmed F.H."/>
            <person name="Gopinath G.R."/>
            <person name="Harbottle H."/>
            <person name="Cotta M.A."/>
            <person name="Luo Y."/>
            <person name="Henderson C."/>
            <person name="Teri P."/>
            <person name="Soppet D."/>
            <person name="Rasmussen M."/>
            <person name="Whitehead T.R."/>
            <person name="Davidson M."/>
        </authorList>
    </citation>
    <scope>NUCLEOTIDE SEQUENCE [LARGE SCALE GENOMIC DNA]</scope>
    <source>
        <strain evidence="19 21">JB1</strain>
    </source>
</reference>
<dbReference type="CDD" id="cd00371">
    <property type="entry name" value="HMA"/>
    <property type="match status" value="1"/>
</dbReference>
<dbReference type="InterPro" id="IPR006121">
    <property type="entry name" value="HMA_dom"/>
</dbReference>
<evidence type="ECO:0000313" key="21">
    <source>
        <dbReference type="Proteomes" id="UP000029382"/>
    </source>
</evidence>
<name>A0A091BVU2_STREI</name>
<evidence type="ECO:0000313" key="19">
    <source>
        <dbReference type="EMBL" id="KFN88854.1"/>
    </source>
</evidence>
<feature type="transmembrane region" description="Helical" evidence="17">
    <location>
        <begin position="94"/>
        <end position="116"/>
    </location>
</feature>
<keyword evidence="22" id="KW-1185">Reference proteome</keyword>
<dbReference type="Gene3D" id="3.40.50.1000">
    <property type="entry name" value="HAD superfamily/HAD-like"/>
    <property type="match status" value="1"/>
</dbReference>
<comment type="caution">
    <text evidence="19">The sequence shown here is derived from an EMBL/GenBank/DDBJ whole genome shotgun (WGS) entry which is preliminary data.</text>
</comment>
<dbReference type="Proteomes" id="UP000029382">
    <property type="component" value="Unassembled WGS sequence"/>
</dbReference>
<dbReference type="Gene3D" id="3.40.1110.10">
    <property type="entry name" value="Calcium-transporting ATPase, cytoplasmic domain N"/>
    <property type="match status" value="1"/>
</dbReference>
<dbReference type="GO" id="GO:0005886">
    <property type="term" value="C:plasma membrane"/>
    <property type="evidence" value="ECO:0007669"/>
    <property type="project" value="UniProtKB-SubCell"/>
</dbReference>
<evidence type="ECO:0000256" key="9">
    <source>
        <dbReference type="ARBA" id="ARBA00022796"/>
    </source>
</evidence>
<keyword evidence="15 17" id="KW-0472">Membrane</keyword>
<evidence type="ECO:0000256" key="2">
    <source>
        <dbReference type="ARBA" id="ARBA00006024"/>
    </source>
</evidence>
<keyword evidence="7 17" id="KW-0479">Metal-binding</keyword>
<evidence type="ECO:0000256" key="17">
    <source>
        <dbReference type="RuleBase" id="RU362081"/>
    </source>
</evidence>
<sequence length="745" mass="79941">MEKEEVFVIDGMTCAACALNVENAVNKIDHVDSAVVNLTTEKMTVRYNPDLVSEAEIEKAVVDAGYGACVFDPTTAKSQSERQSEATHNMWHKFLWSAAFAIPLLYLSMGSMMGLWVPKAIGMSEHPLIFALVQLALTLPVMYFGRRFYVNGFRALLKAHPNMDSLVALATSAAFLYSLYSTYHIALGHVHHVHMLYFESVAVILTLITLGKYFETLSKGRTSDAIQKLLTLSAKEATLIRDGAEQTIPIDQVQVGDLILVKPGEKIPVDGYVVSGHSAIDESMLTGESIPVEKVADDKVFGASINGQGSLTIRAEKVGDETLLAQIIKLVEDAQQTKAPIAKIADKVAGVFVPAVMTIALITFLFWYFAKGESFVFALQVAIAVLVIACPCALGLATPTAIMVGTGRGAENGILYKRGDVLENAHHIDTMVFDKTGTITQGKPQVVDIVAYHGDESKLLGQVASIEKYSEHPLSQAIVEKASAERLALAEVENFTSLTGRGLQADLAGQTIYVGNRRLMEELQVDLSASETALLAATQKGQTPIYISANGQLLGVITVADLLKADSKETVAKLQSQGIDVVLLTGDNSKTAQAIAKQAGIKTVISEVLPDQKTQAIKDLQSQGKMVAMVGDGINDAPALAVADIGIAVGSGTDIAIESADIILMKPEISDVLRALSISRLTIKVVKENLFWAFIYNILAIPVAMGVLYLFGGPLLNPMIAGLAMGFSSVSVVLNALRLKYMTLK</sequence>
<dbReference type="InterPro" id="IPR036412">
    <property type="entry name" value="HAD-like_sf"/>
</dbReference>
<dbReference type="AlphaFoldDB" id="A0A091BVU2"/>
<dbReference type="PANTHER" id="PTHR43520:SF8">
    <property type="entry name" value="P-TYPE CU(+) TRANSPORTER"/>
    <property type="match status" value="1"/>
</dbReference>
<dbReference type="InterPro" id="IPR023298">
    <property type="entry name" value="ATPase_P-typ_TM_dom_sf"/>
</dbReference>
<dbReference type="EMBL" id="FOTG01000005">
    <property type="protein sequence ID" value="SFL24966.1"/>
    <property type="molecule type" value="Genomic_DNA"/>
</dbReference>
<dbReference type="NCBIfam" id="TIGR01525">
    <property type="entry name" value="ATPase-IB_hvy"/>
    <property type="match status" value="1"/>
</dbReference>
<dbReference type="PRINTS" id="PR00943">
    <property type="entry name" value="CUATPASE"/>
</dbReference>
<evidence type="ECO:0000256" key="6">
    <source>
        <dbReference type="ARBA" id="ARBA00022692"/>
    </source>
</evidence>
<evidence type="ECO:0000313" key="22">
    <source>
        <dbReference type="Proteomes" id="UP000182793"/>
    </source>
</evidence>
<dbReference type="FunFam" id="2.70.150.10:FF:000020">
    <property type="entry name" value="Copper-exporting P-type ATPase A"/>
    <property type="match status" value="1"/>
</dbReference>
<dbReference type="EC" id="7.2.2.8" evidence="3"/>
<dbReference type="GO" id="GO:0005507">
    <property type="term" value="F:copper ion binding"/>
    <property type="evidence" value="ECO:0007669"/>
    <property type="project" value="TreeGrafter"/>
</dbReference>
<organism evidence="19 21">
    <name type="scientific">Streptococcus equinus JB1</name>
    <dbReference type="NCBI Taxonomy" id="1294274"/>
    <lineage>
        <taxon>Bacteria</taxon>
        <taxon>Bacillati</taxon>
        <taxon>Bacillota</taxon>
        <taxon>Bacilli</taxon>
        <taxon>Lactobacillales</taxon>
        <taxon>Streptococcaceae</taxon>
        <taxon>Streptococcus</taxon>
    </lineage>
</organism>
<dbReference type="InterPro" id="IPR023214">
    <property type="entry name" value="HAD_sf"/>
</dbReference>
<dbReference type="GO" id="GO:0016887">
    <property type="term" value="F:ATP hydrolysis activity"/>
    <property type="evidence" value="ECO:0007669"/>
    <property type="project" value="InterPro"/>
</dbReference>
<dbReference type="Pfam" id="PF00403">
    <property type="entry name" value="HMA"/>
    <property type="match status" value="1"/>
</dbReference>
<evidence type="ECO:0000256" key="10">
    <source>
        <dbReference type="ARBA" id="ARBA00022840"/>
    </source>
</evidence>
<feature type="transmembrane region" description="Helical" evidence="17">
    <location>
        <begin position="348"/>
        <end position="369"/>
    </location>
</feature>
<keyword evidence="8 17" id="KW-0547">Nucleotide-binding</keyword>
<dbReference type="RefSeq" id="WP_039695929.1">
    <property type="nucleotide sequence ID" value="NZ_AUZH01000001.1"/>
</dbReference>
<dbReference type="InterPro" id="IPR036163">
    <property type="entry name" value="HMA_dom_sf"/>
</dbReference>
<dbReference type="PROSITE" id="PS01047">
    <property type="entry name" value="HMA_1"/>
    <property type="match status" value="1"/>
</dbReference>
<dbReference type="NCBIfam" id="TIGR01511">
    <property type="entry name" value="ATPase-IB1_Cu"/>
    <property type="match status" value="1"/>
</dbReference>
<evidence type="ECO:0000256" key="12">
    <source>
        <dbReference type="ARBA" id="ARBA00022989"/>
    </source>
</evidence>
<dbReference type="InterPro" id="IPR001757">
    <property type="entry name" value="P_typ_ATPase"/>
</dbReference>
<dbReference type="PANTHER" id="PTHR43520">
    <property type="entry name" value="ATP7, ISOFORM B"/>
    <property type="match status" value="1"/>
</dbReference>
<dbReference type="Proteomes" id="UP000182793">
    <property type="component" value="Unassembled WGS sequence"/>
</dbReference>
<keyword evidence="9" id="KW-0187">Copper transport</keyword>
<dbReference type="Gene3D" id="3.30.70.100">
    <property type="match status" value="1"/>
</dbReference>
<dbReference type="InterPro" id="IPR027256">
    <property type="entry name" value="P-typ_ATPase_IB"/>
</dbReference>
<dbReference type="InterPro" id="IPR044492">
    <property type="entry name" value="P_typ_ATPase_HD_dom"/>
</dbReference>
<accession>A0A091BVU2</accession>
<comment type="catalytic activity">
    <reaction evidence="16">
        <text>Cu(+)(in) + ATP + H2O = Cu(+)(out) + ADP + phosphate + H(+)</text>
        <dbReference type="Rhea" id="RHEA:25792"/>
        <dbReference type="ChEBI" id="CHEBI:15377"/>
        <dbReference type="ChEBI" id="CHEBI:15378"/>
        <dbReference type="ChEBI" id="CHEBI:30616"/>
        <dbReference type="ChEBI" id="CHEBI:43474"/>
        <dbReference type="ChEBI" id="CHEBI:49552"/>
        <dbReference type="ChEBI" id="CHEBI:456216"/>
        <dbReference type="EC" id="7.2.2.8"/>
    </reaction>
</comment>
<dbReference type="PROSITE" id="PS00154">
    <property type="entry name" value="ATPASE_E1_E2"/>
    <property type="match status" value="1"/>
</dbReference>
<dbReference type="SUPFAM" id="SSF56784">
    <property type="entry name" value="HAD-like"/>
    <property type="match status" value="1"/>
</dbReference>
<evidence type="ECO:0000256" key="13">
    <source>
        <dbReference type="ARBA" id="ARBA00023008"/>
    </source>
</evidence>
<dbReference type="SFLD" id="SFLDG00002">
    <property type="entry name" value="C1.7:_P-type_atpase_like"/>
    <property type="match status" value="1"/>
</dbReference>
<dbReference type="InterPro" id="IPR017969">
    <property type="entry name" value="Heavy-metal-associated_CS"/>
</dbReference>
<keyword evidence="4" id="KW-0813">Transport</keyword>
<keyword evidence="10 17" id="KW-0067">ATP-binding</keyword>
<dbReference type="SFLD" id="SFLDS00003">
    <property type="entry name" value="Haloacid_Dehalogenase"/>
    <property type="match status" value="1"/>
</dbReference>
<dbReference type="Pfam" id="PF00702">
    <property type="entry name" value="Hydrolase"/>
    <property type="match status" value="1"/>
</dbReference>
<feature type="transmembrane region" description="Helical" evidence="17">
    <location>
        <begin position="375"/>
        <end position="398"/>
    </location>
</feature>
<dbReference type="NCBIfam" id="TIGR01494">
    <property type="entry name" value="ATPase_P-type"/>
    <property type="match status" value="1"/>
</dbReference>
<evidence type="ECO:0000256" key="8">
    <source>
        <dbReference type="ARBA" id="ARBA00022741"/>
    </source>
</evidence>
<dbReference type="InterPro" id="IPR059000">
    <property type="entry name" value="ATPase_P-type_domA"/>
</dbReference>
<keyword evidence="14" id="KW-0406">Ion transport</keyword>
<dbReference type="InterPro" id="IPR018303">
    <property type="entry name" value="ATPase_P-typ_P_site"/>
</dbReference>
<proteinExistence type="inferred from homology"/>
<evidence type="ECO:0000256" key="3">
    <source>
        <dbReference type="ARBA" id="ARBA00012517"/>
    </source>
</evidence>
<evidence type="ECO:0000259" key="18">
    <source>
        <dbReference type="PROSITE" id="PS50846"/>
    </source>
</evidence>
<keyword evidence="12 17" id="KW-1133">Transmembrane helix</keyword>
<dbReference type="SUPFAM" id="SSF81665">
    <property type="entry name" value="Calcium ATPase, transmembrane domain M"/>
    <property type="match status" value="1"/>
</dbReference>
<dbReference type="SUPFAM" id="SSF55008">
    <property type="entry name" value="HMA, heavy metal-associated domain"/>
    <property type="match status" value="1"/>
</dbReference>
<feature type="transmembrane region" description="Helical" evidence="17">
    <location>
        <begin position="195"/>
        <end position="214"/>
    </location>
</feature>
<evidence type="ECO:0000256" key="16">
    <source>
        <dbReference type="ARBA" id="ARBA00049289"/>
    </source>
</evidence>
<dbReference type="FunFam" id="3.30.70.100:FF:000005">
    <property type="entry name" value="Copper-exporting P-type ATPase A"/>
    <property type="match status" value="1"/>
</dbReference>
<dbReference type="SUPFAM" id="SSF81653">
    <property type="entry name" value="Calcium ATPase, transduction domain A"/>
    <property type="match status" value="1"/>
</dbReference>
<dbReference type="EMBL" id="AUZH01000001">
    <property type="protein sequence ID" value="KFN88854.1"/>
    <property type="molecule type" value="Genomic_DNA"/>
</dbReference>
<dbReference type="InterPro" id="IPR008250">
    <property type="entry name" value="ATPase_P-typ_transduc_dom_A_sf"/>
</dbReference>
<gene>
    <name evidence="19" type="ORF">H702_00295</name>
    <name evidence="20" type="ORF">SAMN02910290_01057</name>
</gene>
<dbReference type="CDD" id="cd02094">
    <property type="entry name" value="P-type_ATPase_Cu-like"/>
    <property type="match status" value="1"/>
</dbReference>
<evidence type="ECO:0000256" key="4">
    <source>
        <dbReference type="ARBA" id="ARBA00022448"/>
    </source>
</evidence>
<dbReference type="Gene3D" id="2.70.150.10">
    <property type="entry name" value="Calcium-transporting ATPase, cytoplasmic transduction domain A"/>
    <property type="match status" value="1"/>
</dbReference>
<evidence type="ECO:0000256" key="11">
    <source>
        <dbReference type="ARBA" id="ARBA00022967"/>
    </source>
</evidence>
<dbReference type="GO" id="GO:0055070">
    <property type="term" value="P:copper ion homeostasis"/>
    <property type="evidence" value="ECO:0007669"/>
    <property type="project" value="TreeGrafter"/>
</dbReference>
<feature type="transmembrane region" description="Helical" evidence="17">
    <location>
        <begin position="718"/>
        <end position="737"/>
    </location>
</feature>
<evidence type="ECO:0000313" key="20">
    <source>
        <dbReference type="EMBL" id="SFL24966.1"/>
    </source>
</evidence>
<evidence type="ECO:0000256" key="14">
    <source>
        <dbReference type="ARBA" id="ARBA00023065"/>
    </source>
</evidence>
<reference evidence="20 22" key="2">
    <citation type="submission" date="2016-10" db="EMBL/GenBank/DDBJ databases">
        <authorList>
            <person name="Varghese N."/>
            <person name="Submissions S."/>
        </authorList>
    </citation>
    <scope>NUCLEOTIDE SEQUENCE [LARGE SCALE GENOMIC DNA]</scope>
    <source>
        <strain evidence="20 22">JB1</strain>
    </source>
</reference>
<feature type="transmembrane region" description="Helical" evidence="17">
    <location>
        <begin position="690"/>
        <end position="712"/>
    </location>
</feature>
<dbReference type="GO" id="GO:0140581">
    <property type="term" value="F:P-type monovalent copper transporter activity"/>
    <property type="evidence" value="ECO:0007669"/>
    <property type="project" value="UniProtKB-EC"/>
</dbReference>
<evidence type="ECO:0000256" key="15">
    <source>
        <dbReference type="ARBA" id="ARBA00023136"/>
    </source>
</evidence>
<dbReference type="SFLD" id="SFLDF00027">
    <property type="entry name" value="p-type_atpase"/>
    <property type="match status" value="1"/>
</dbReference>
<dbReference type="GO" id="GO:0043682">
    <property type="term" value="F:P-type divalent copper transporter activity"/>
    <property type="evidence" value="ECO:0007669"/>
    <property type="project" value="TreeGrafter"/>
</dbReference>
<keyword evidence="6 17" id="KW-0812">Transmembrane</keyword>
<comment type="subcellular location">
    <subcellularLocation>
        <location evidence="1">Cell membrane</location>
        <topology evidence="1">Multi-pass membrane protein</topology>
    </subcellularLocation>
</comment>
<feature type="domain" description="HMA" evidence="18">
    <location>
        <begin position="3"/>
        <end position="69"/>
    </location>
</feature>
<evidence type="ECO:0000256" key="1">
    <source>
        <dbReference type="ARBA" id="ARBA00004651"/>
    </source>
</evidence>
<evidence type="ECO:0000256" key="5">
    <source>
        <dbReference type="ARBA" id="ARBA00022475"/>
    </source>
</evidence>
<keyword evidence="11" id="KW-1278">Translocase</keyword>
<keyword evidence="13" id="KW-0186">Copper</keyword>
<keyword evidence="5 17" id="KW-1003">Cell membrane</keyword>